<evidence type="ECO:0000313" key="2">
    <source>
        <dbReference type="EMBL" id="KJF61103.1"/>
    </source>
</evidence>
<protein>
    <submittedName>
        <fullName evidence="2">Uncharacterized protein</fullName>
    </submittedName>
</protein>
<dbReference type="KEGG" id="cim:CIMG_13419"/>
<dbReference type="VEuPathDB" id="FungiDB:CIMG_13419"/>
<name>A0A0D8JXX3_COCIM</name>
<keyword evidence="3" id="KW-1185">Reference proteome</keyword>
<reference evidence="3" key="2">
    <citation type="journal article" date="2010" name="Genome Res.">
        <title>Population genomic sequencing of Coccidioides fungi reveals recent hybridization and transposon control.</title>
        <authorList>
            <person name="Neafsey D.E."/>
            <person name="Barker B.M."/>
            <person name="Sharpton T.J."/>
            <person name="Stajich J.E."/>
            <person name="Park D.J."/>
            <person name="Whiston E."/>
            <person name="Hung C.-Y."/>
            <person name="McMahan C."/>
            <person name="White J."/>
            <person name="Sykes S."/>
            <person name="Heiman D."/>
            <person name="Young S."/>
            <person name="Zeng Q."/>
            <person name="Abouelleil A."/>
            <person name="Aftuck L."/>
            <person name="Bessette D."/>
            <person name="Brown A."/>
            <person name="FitzGerald M."/>
            <person name="Lui A."/>
            <person name="Macdonald J.P."/>
            <person name="Priest M."/>
            <person name="Orbach M.J."/>
            <person name="Galgiani J.N."/>
            <person name="Kirkland T.N."/>
            <person name="Cole G.T."/>
            <person name="Birren B.W."/>
            <person name="Henn M.R."/>
            <person name="Taylor J.W."/>
            <person name="Rounsley S.D."/>
        </authorList>
    </citation>
    <scope>GENOME REANNOTATION</scope>
    <source>
        <strain evidence="3">RS</strain>
    </source>
</reference>
<dbReference type="GeneID" id="24165046"/>
<organism evidence="2 3">
    <name type="scientific">Coccidioides immitis (strain RS)</name>
    <name type="common">Valley fever fungus</name>
    <dbReference type="NCBI Taxonomy" id="246410"/>
    <lineage>
        <taxon>Eukaryota</taxon>
        <taxon>Fungi</taxon>
        <taxon>Dikarya</taxon>
        <taxon>Ascomycota</taxon>
        <taxon>Pezizomycotina</taxon>
        <taxon>Eurotiomycetes</taxon>
        <taxon>Eurotiomycetidae</taxon>
        <taxon>Onygenales</taxon>
        <taxon>Onygenaceae</taxon>
        <taxon>Coccidioides</taxon>
    </lineage>
</organism>
<keyword evidence="1" id="KW-1133">Transmembrane helix</keyword>
<sequence>MFTLAATEAGVLFTVAETVTSVLPNVRFIIPFTWAVHVDFVVLVVAVAEVQKTPKRRLFLDKNSLFLPGIQVAGLFRISLRTTYIPMGWRHLIQTVDLEIDDNEVAGADVLLYEVDLFDANNHLQLIPAKDLNQADGVQCSRVLCI</sequence>
<accession>A0A0D8JXX3</accession>
<dbReference type="RefSeq" id="XP_004446156.1">
    <property type="nucleotide sequence ID" value="XM_004446099.1"/>
</dbReference>
<proteinExistence type="predicted"/>
<feature type="transmembrane region" description="Helical" evidence="1">
    <location>
        <begin position="28"/>
        <end position="48"/>
    </location>
</feature>
<gene>
    <name evidence="2" type="ORF">CIMG_13419</name>
</gene>
<keyword evidence="1" id="KW-0472">Membrane</keyword>
<dbReference type="Proteomes" id="UP000001261">
    <property type="component" value="Unassembled WGS sequence"/>
</dbReference>
<dbReference type="AlphaFoldDB" id="A0A0D8JXX3"/>
<reference evidence="3" key="1">
    <citation type="journal article" date="2009" name="Genome Res.">
        <title>Comparative genomic analyses of the human fungal pathogens Coccidioides and their relatives.</title>
        <authorList>
            <person name="Sharpton T.J."/>
            <person name="Stajich J.E."/>
            <person name="Rounsley S.D."/>
            <person name="Gardner M.J."/>
            <person name="Wortman J.R."/>
            <person name="Jordar V.S."/>
            <person name="Maiti R."/>
            <person name="Kodira C.D."/>
            <person name="Neafsey D.E."/>
            <person name="Zeng Q."/>
            <person name="Hung C.-Y."/>
            <person name="McMahan C."/>
            <person name="Muszewska A."/>
            <person name="Grynberg M."/>
            <person name="Mandel M.A."/>
            <person name="Kellner E.M."/>
            <person name="Barker B.M."/>
            <person name="Galgiani J.N."/>
            <person name="Orbach M.J."/>
            <person name="Kirkland T.N."/>
            <person name="Cole G.T."/>
            <person name="Henn M.R."/>
            <person name="Birren B.W."/>
            <person name="Taylor J.W."/>
        </authorList>
    </citation>
    <scope>NUCLEOTIDE SEQUENCE [LARGE SCALE GENOMIC DNA]</scope>
    <source>
        <strain evidence="3">RS</strain>
    </source>
</reference>
<evidence type="ECO:0000256" key="1">
    <source>
        <dbReference type="SAM" id="Phobius"/>
    </source>
</evidence>
<evidence type="ECO:0000313" key="3">
    <source>
        <dbReference type="Proteomes" id="UP000001261"/>
    </source>
</evidence>
<keyword evidence="1" id="KW-0812">Transmembrane</keyword>
<dbReference type="InParanoid" id="A0A0D8JXX3"/>
<dbReference type="EMBL" id="GG704914">
    <property type="protein sequence ID" value="KJF61103.1"/>
    <property type="molecule type" value="Genomic_DNA"/>
</dbReference>